<protein>
    <recommendedName>
        <fullName evidence="2">3-hydroxyisobutyryl-CoA hydrolase</fullName>
        <ecNumber evidence="2">3.1.2.4</ecNumber>
    </recommendedName>
</protein>
<gene>
    <name evidence="5" type="ORF">CPB83DRAFT_857004</name>
</gene>
<evidence type="ECO:0000256" key="1">
    <source>
        <dbReference type="ARBA" id="ARBA00001709"/>
    </source>
</evidence>
<dbReference type="SUPFAM" id="SSF52096">
    <property type="entry name" value="ClpP/crotonase"/>
    <property type="match status" value="1"/>
</dbReference>
<dbReference type="GO" id="GO:0003860">
    <property type="term" value="F:3-hydroxyisobutyryl-CoA hydrolase activity"/>
    <property type="evidence" value="ECO:0007669"/>
    <property type="project" value="UniProtKB-EC"/>
</dbReference>
<keyword evidence="3 5" id="KW-0378">Hydrolase</keyword>
<dbReference type="Proteomes" id="UP000807306">
    <property type="component" value="Unassembled WGS sequence"/>
</dbReference>
<dbReference type="PANTHER" id="PTHR43176">
    <property type="entry name" value="3-HYDROXYISOBUTYRYL-COA HYDROLASE-RELATED"/>
    <property type="match status" value="1"/>
</dbReference>
<name>A0A9P6EDP4_9AGAR</name>
<dbReference type="GO" id="GO:0006574">
    <property type="term" value="P:L-valine catabolic process"/>
    <property type="evidence" value="ECO:0007669"/>
    <property type="project" value="TreeGrafter"/>
</dbReference>
<dbReference type="GO" id="GO:0005739">
    <property type="term" value="C:mitochondrion"/>
    <property type="evidence" value="ECO:0007669"/>
    <property type="project" value="TreeGrafter"/>
</dbReference>
<evidence type="ECO:0000256" key="3">
    <source>
        <dbReference type="ARBA" id="ARBA00022801"/>
    </source>
</evidence>
<evidence type="ECO:0000256" key="2">
    <source>
        <dbReference type="ARBA" id="ARBA00011915"/>
    </source>
</evidence>
<keyword evidence="6" id="KW-1185">Reference proteome</keyword>
<proteinExistence type="predicted"/>
<dbReference type="Pfam" id="PF16113">
    <property type="entry name" value="ECH_2"/>
    <property type="match status" value="1"/>
</dbReference>
<dbReference type="InterPro" id="IPR029045">
    <property type="entry name" value="ClpP/crotonase-like_dom_sf"/>
</dbReference>
<dbReference type="AlphaFoldDB" id="A0A9P6EDP4"/>
<comment type="catalytic activity">
    <reaction evidence="1">
        <text>3-hydroxy-2-methylpropanoyl-CoA + H2O = 3-hydroxy-2-methylpropanoate + CoA + H(+)</text>
        <dbReference type="Rhea" id="RHEA:20888"/>
        <dbReference type="ChEBI" id="CHEBI:11805"/>
        <dbReference type="ChEBI" id="CHEBI:15377"/>
        <dbReference type="ChEBI" id="CHEBI:15378"/>
        <dbReference type="ChEBI" id="CHEBI:57287"/>
        <dbReference type="ChEBI" id="CHEBI:57340"/>
        <dbReference type="EC" id="3.1.2.4"/>
    </reaction>
</comment>
<organism evidence="5 6">
    <name type="scientific">Crepidotus variabilis</name>
    <dbReference type="NCBI Taxonomy" id="179855"/>
    <lineage>
        <taxon>Eukaryota</taxon>
        <taxon>Fungi</taxon>
        <taxon>Dikarya</taxon>
        <taxon>Basidiomycota</taxon>
        <taxon>Agaricomycotina</taxon>
        <taxon>Agaricomycetes</taxon>
        <taxon>Agaricomycetidae</taxon>
        <taxon>Agaricales</taxon>
        <taxon>Agaricineae</taxon>
        <taxon>Crepidotaceae</taxon>
        <taxon>Crepidotus</taxon>
    </lineage>
</organism>
<evidence type="ECO:0000259" key="4">
    <source>
        <dbReference type="Pfam" id="PF16113"/>
    </source>
</evidence>
<dbReference type="Gene3D" id="3.90.226.10">
    <property type="entry name" value="2-enoyl-CoA Hydratase, Chain A, domain 1"/>
    <property type="match status" value="1"/>
</dbReference>
<dbReference type="OrthoDB" id="1737613at2759"/>
<reference evidence="5" key="1">
    <citation type="submission" date="2020-11" db="EMBL/GenBank/DDBJ databases">
        <authorList>
            <consortium name="DOE Joint Genome Institute"/>
            <person name="Ahrendt S."/>
            <person name="Riley R."/>
            <person name="Andreopoulos W."/>
            <person name="Labutti K."/>
            <person name="Pangilinan J."/>
            <person name="Ruiz-Duenas F.J."/>
            <person name="Barrasa J.M."/>
            <person name="Sanchez-Garcia M."/>
            <person name="Camarero S."/>
            <person name="Miyauchi S."/>
            <person name="Serrano A."/>
            <person name="Linde D."/>
            <person name="Babiker R."/>
            <person name="Drula E."/>
            <person name="Ayuso-Fernandez I."/>
            <person name="Pacheco R."/>
            <person name="Padilla G."/>
            <person name="Ferreira P."/>
            <person name="Barriuso J."/>
            <person name="Kellner H."/>
            <person name="Castanera R."/>
            <person name="Alfaro M."/>
            <person name="Ramirez L."/>
            <person name="Pisabarro A.G."/>
            <person name="Kuo A."/>
            <person name="Tritt A."/>
            <person name="Lipzen A."/>
            <person name="He G."/>
            <person name="Yan M."/>
            <person name="Ng V."/>
            <person name="Cullen D."/>
            <person name="Martin F."/>
            <person name="Rosso M.-N."/>
            <person name="Henrissat B."/>
            <person name="Hibbett D."/>
            <person name="Martinez A.T."/>
            <person name="Grigoriev I.V."/>
        </authorList>
    </citation>
    <scope>NUCLEOTIDE SEQUENCE</scope>
    <source>
        <strain evidence="5">CBS 506.95</strain>
    </source>
</reference>
<dbReference type="InterPro" id="IPR032259">
    <property type="entry name" value="HIBYL-CoA-H"/>
</dbReference>
<dbReference type="CDD" id="cd06558">
    <property type="entry name" value="crotonase-like"/>
    <property type="match status" value="1"/>
</dbReference>
<feature type="domain" description="Enoyl-CoA hydratase/isomerase" evidence="4">
    <location>
        <begin position="107"/>
        <end position="448"/>
    </location>
</feature>
<dbReference type="EC" id="3.1.2.4" evidence="2"/>
<evidence type="ECO:0000313" key="6">
    <source>
        <dbReference type="Proteomes" id="UP000807306"/>
    </source>
</evidence>
<dbReference type="InterPro" id="IPR045004">
    <property type="entry name" value="ECH_dom"/>
</dbReference>
<dbReference type="PANTHER" id="PTHR43176:SF3">
    <property type="entry name" value="3-HYDROXYISOBUTYRYL-COA HYDROLASE, MITOCHONDRIAL"/>
    <property type="match status" value="1"/>
</dbReference>
<accession>A0A9P6EDP4</accession>
<evidence type="ECO:0000313" key="5">
    <source>
        <dbReference type="EMBL" id="KAF9527023.1"/>
    </source>
</evidence>
<dbReference type="NCBIfam" id="NF004127">
    <property type="entry name" value="PRK05617.1"/>
    <property type="match status" value="1"/>
</dbReference>
<sequence>MVVHCRVARQGLRLLKVAWSWTPFPPKHRPATAILGLAFSGYTTRKHKTWVSLCQMFSPLLRNSMTRSAARTAAQRAGAIRRHIMSTSSAAQAEESTVKFESTGSLRTYVLNRPAKLNALDESMLSILRPKIEEWNRSELCGTIVGRGEGRAFCAGGDVASVVENTKNPQTVPAAVDYFKREFEMDYILAATKKPYVAIMDGFTMGGGVGLAANAPFRVATEKTRLAMPETKIGYFPDVGASFFLSHMDGETGTYLALTSERLSGRAVFEHGFATHYIPSRRIPMLLDRLAELDKPHPSVIDRTIEDLSAEREPGEPSPPFVGSVRVALDYAFRHNNVEMIMADLRALTEASEDANVKAWALTTLETLQTRSPTSLKVALEAVRRGKKMTLLQALEMELKIATAFCRGASPDFVTGVEAVLLAKSKETPQWSPSSLKEVTPAIVSRFFDSKSTYLEGAPTITIPDGLDPKEKTNPMRYALPTENEIGAVVRGQHPSGGDMGLQLNELLTRFAELRPGKMGVKEKVLEVVERRCELVDNADQNRVWLKWKH</sequence>
<dbReference type="EMBL" id="MU157865">
    <property type="protein sequence ID" value="KAF9527023.1"/>
    <property type="molecule type" value="Genomic_DNA"/>
</dbReference>
<comment type="caution">
    <text evidence="5">The sequence shown here is derived from an EMBL/GenBank/DDBJ whole genome shotgun (WGS) entry which is preliminary data.</text>
</comment>